<dbReference type="PANTHER" id="PTHR45458">
    <property type="entry name" value="SHORT-CHAIN DEHYDROGENASE/REDUCTASE SDR"/>
    <property type="match status" value="1"/>
</dbReference>
<protein>
    <submittedName>
        <fullName evidence="2">Short-chain dehydrogenase/reductase (SDR) superfamily</fullName>
    </submittedName>
</protein>
<name>A0A3B0VUA9_9ZZZZ</name>
<dbReference type="Pfam" id="PF00106">
    <property type="entry name" value="adh_short"/>
    <property type="match status" value="1"/>
</dbReference>
<reference evidence="2" key="1">
    <citation type="submission" date="2018-06" db="EMBL/GenBank/DDBJ databases">
        <authorList>
            <person name="Zhirakovskaya E."/>
        </authorList>
    </citation>
    <scope>NUCLEOTIDE SEQUENCE</scope>
</reference>
<dbReference type="SMART" id="SM00822">
    <property type="entry name" value="PKS_KR"/>
    <property type="match status" value="1"/>
</dbReference>
<accession>A0A3B0VUA9</accession>
<dbReference type="AlphaFoldDB" id="A0A3B0VUA9"/>
<evidence type="ECO:0000259" key="1">
    <source>
        <dbReference type="SMART" id="SM00822"/>
    </source>
</evidence>
<dbReference type="InterPro" id="IPR057326">
    <property type="entry name" value="KR_dom"/>
</dbReference>
<sequence length="228" mass="24430">MQQPSEHQSKFVLVTGANRGIGLELCRQLKVQGHQVTAVCRSSSVELDALGVQVVDQCDVSNHTSVQQLAQQLNDQKFDVVINNAGVLARNTLGDIDYGTVMQQYQVNAIAPLMVTEALLGHLKPAAKVAIVTSRMGSMSDNDSGGHYGYRMSKAAVNMAGTSLAVDLKPQGIAVGLLHPGYVKTDMTGGQGHVETAHAAKGLLDRIDELNLENSGTFWHAEGEQLPW</sequence>
<feature type="domain" description="Ketoreductase" evidence="1">
    <location>
        <begin position="10"/>
        <end position="186"/>
    </location>
</feature>
<dbReference type="EMBL" id="UOFA01000053">
    <property type="protein sequence ID" value="VAW43960.1"/>
    <property type="molecule type" value="Genomic_DNA"/>
</dbReference>
<dbReference type="InterPro" id="IPR052184">
    <property type="entry name" value="SDR_enzymes"/>
</dbReference>
<dbReference type="CDD" id="cd05325">
    <property type="entry name" value="carb_red_sniffer_like_SDR_c"/>
    <property type="match status" value="1"/>
</dbReference>
<dbReference type="PANTHER" id="PTHR45458:SF1">
    <property type="entry name" value="SHORT CHAIN DEHYDROGENASE"/>
    <property type="match status" value="1"/>
</dbReference>
<evidence type="ECO:0000313" key="2">
    <source>
        <dbReference type="EMBL" id="VAW43960.1"/>
    </source>
</evidence>
<dbReference type="Gene3D" id="3.40.50.720">
    <property type="entry name" value="NAD(P)-binding Rossmann-like Domain"/>
    <property type="match status" value="1"/>
</dbReference>
<dbReference type="SUPFAM" id="SSF51735">
    <property type="entry name" value="NAD(P)-binding Rossmann-fold domains"/>
    <property type="match status" value="1"/>
</dbReference>
<proteinExistence type="predicted"/>
<gene>
    <name evidence="2" type="ORF">MNBD_GAMMA02-470</name>
</gene>
<dbReference type="InterPro" id="IPR002347">
    <property type="entry name" value="SDR_fam"/>
</dbReference>
<organism evidence="2">
    <name type="scientific">hydrothermal vent metagenome</name>
    <dbReference type="NCBI Taxonomy" id="652676"/>
    <lineage>
        <taxon>unclassified sequences</taxon>
        <taxon>metagenomes</taxon>
        <taxon>ecological metagenomes</taxon>
    </lineage>
</organism>
<dbReference type="PRINTS" id="PR00081">
    <property type="entry name" value="GDHRDH"/>
</dbReference>
<dbReference type="GO" id="GO:0016616">
    <property type="term" value="F:oxidoreductase activity, acting on the CH-OH group of donors, NAD or NADP as acceptor"/>
    <property type="evidence" value="ECO:0007669"/>
    <property type="project" value="TreeGrafter"/>
</dbReference>
<dbReference type="InterPro" id="IPR036291">
    <property type="entry name" value="NAD(P)-bd_dom_sf"/>
</dbReference>